<dbReference type="AlphaFoldDB" id="A0A1E3P1L8"/>
<dbReference type="InterPro" id="IPR008733">
    <property type="entry name" value="PEX11"/>
</dbReference>
<keyword evidence="2" id="KW-0576">Peroxisome</keyword>
<dbReference type="Proteomes" id="UP000094112">
    <property type="component" value="Unassembled WGS sequence"/>
</dbReference>
<dbReference type="Pfam" id="PF05648">
    <property type="entry name" value="PEX11"/>
    <property type="match status" value="1"/>
</dbReference>
<name>A0A1E3P1L8_WICAA</name>
<dbReference type="GeneID" id="30199251"/>
<organism evidence="4 5">
    <name type="scientific">Wickerhamomyces anomalus (strain ATCC 58044 / CBS 1984 / NCYC 433 / NRRL Y-366-8)</name>
    <name type="common">Yeast</name>
    <name type="synonym">Hansenula anomala</name>
    <dbReference type="NCBI Taxonomy" id="683960"/>
    <lineage>
        <taxon>Eukaryota</taxon>
        <taxon>Fungi</taxon>
        <taxon>Dikarya</taxon>
        <taxon>Ascomycota</taxon>
        <taxon>Saccharomycotina</taxon>
        <taxon>Saccharomycetes</taxon>
        <taxon>Phaffomycetales</taxon>
        <taxon>Wickerhamomycetaceae</taxon>
        <taxon>Wickerhamomyces</taxon>
    </lineage>
</organism>
<gene>
    <name evidence="4" type="ORF">WICANDRAFT_32790</name>
</gene>
<dbReference type="STRING" id="683960.A0A1E3P1L8"/>
<evidence type="ECO:0000313" key="4">
    <source>
        <dbReference type="EMBL" id="ODQ59379.1"/>
    </source>
</evidence>
<dbReference type="GO" id="GO:0016559">
    <property type="term" value="P:peroxisome fission"/>
    <property type="evidence" value="ECO:0007669"/>
    <property type="project" value="InterPro"/>
</dbReference>
<evidence type="ECO:0000256" key="2">
    <source>
        <dbReference type="ARBA" id="ARBA00023140"/>
    </source>
</evidence>
<evidence type="ECO:0000313" key="5">
    <source>
        <dbReference type="Proteomes" id="UP000094112"/>
    </source>
</evidence>
<keyword evidence="1" id="KW-0472">Membrane</keyword>
<reference evidence="4 5" key="1">
    <citation type="journal article" date="2016" name="Proc. Natl. Acad. Sci. U.S.A.">
        <title>Comparative genomics of biotechnologically important yeasts.</title>
        <authorList>
            <person name="Riley R."/>
            <person name="Haridas S."/>
            <person name="Wolfe K.H."/>
            <person name="Lopes M.R."/>
            <person name="Hittinger C.T."/>
            <person name="Goeker M."/>
            <person name="Salamov A.A."/>
            <person name="Wisecaver J.H."/>
            <person name="Long T.M."/>
            <person name="Calvey C.H."/>
            <person name="Aerts A.L."/>
            <person name="Barry K.W."/>
            <person name="Choi C."/>
            <person name="Clum A."/>
            <person name="Coughlan A.Y."/>
            <person name="Deshpande S."/>
            <person name="Douglass A.P."/>
            <person name="Hanson S.J."/>
            <person name="Klenk H.-P."/>
            <person name="LaButti K.M."/>
            <person name="Lapidus A."/>
            <person name="Lindquist E.A."/>
            <person name="Lipzen A.M."/>
            <person name="Meier-Kolthoff J.P."/>
            <person name="Ohm R.A."/>
            <person name="Otillar R.P."/>
            <person name="Pangilinan J.L."/>
            <person name="Peng Y."/>
            <person name="Rokas A."/>
            <person name="Rosa C.A."/>
            <person name="Scheuner C."/>
            <person name="Sibirny A.A."/>
            <person name="Slot J.C."/>
            <person name="Stielow J.B."/>
            <person name="Sun H."/>
            <person name="Kurtzman C.P."/>
            <person name="Blackwell M."/>
            <person name="Grigoriev I.V."/>
            <person name="Jeffries T.W."/>
        </authorList>
    </citation>
    <scope>NUCLEOTIDE SEQUENCE [LARGE SCALE GENOMIC DNA]</scope>
    <source>
        <strain evidence="5">ATCC 58044 / CBS 1984 / NCYC 433 / NRRL Y-366-8</strain>
    </source>
</reference>
<evidence type="ECO:0000256" key="1">
    <source>
        <dbReference type="ARBA" id="ARBA00023136"/>
    </source>
</evidence>
<dbReference type="RefSeq" id="XP_019038586.1">
    <property type="nucleotide sequence ID" value="XM_019182005.1"/>
</dbReference>
<dbReference type="OrthoDB" id="4063222at2759"/>
<comment type="subcellular location">
    <subcellularLocation>
        <location evidence="3">Peroxisome membrane</location>
    </subcellularLocation>
</comment>
<proteinExistence type="predicted"/>
<keyword evidence="5" id="KW-1185">Reference proteome</keyword>
<sequence>MGQLLNLKKVKSDSQNDFLVNSLETITSLMDNVYLITKFGIGQNSKFLSKIGSNASKVWFVTLLITIRKIIKDLIRLYNLKTQVWKEIKFCEMEQLHNPLAKLILEKYELKLQDIQNDILGGALELVGSLNDLFFVSIEIFKLKVPRWIEKLIGFISAAMMIYRMSKRS</sequence>
<dbReference type="GO" id="GO:0005778">
    <property type="term" value="C:peroxisomal membrane"/>
    <property type="evidence" value="ECO:0007669"/>
    <property type="project" value="UniProtKB-SubCell"/>
</dbReference>
<protein>
    <submittedName>
        <fullName evidence="4">Uncharacterized protein</fullName>
    </submittedName>
</protein>
<dbReference type="EMBL" id="KV454211">
    <property type="protein sequence ID" value="ODQ59379.1"/>
    <property type="molecule type" value="Genomic_DNA"/>
</dbReference>
<evidence type="ECO:0000256" key="3">
    <source>
        <dbReference type="ARBA" id="ARBA00046271"/>
    </source>
</evidence>
<accession>A0A1E3P1L8</accession>